<feature type="binding site" description="axial binding residue" evidence="8">
    <location>
        <position position="468"/>
    </location>
    <ligand>
        <name>heme</name>
        <dbReference type="ChEBI" id="CHEBI:30413"/>
    </ligand>
    <ligandPart>
        <name>Fe</name>
        <dbReference type="ChEBI" id="CHEBI:18248"/>
    </ligandPart>
</feature>
<dbReference type="GO" id="GO:0016705">
    <property type="term" value="F:oxidoreductase activity, acting on paired donors, with incorporation or reduction of molecular oxygen"/>
    <property type="evidence" value="ECO:0007669"/>
    <property type="project" value="InterPro"/>
</dbReference>
<keyword evidence="10" id="KW-0472">Membrane</keyword>
<evidence type="ECO:0000256" key="9">
    <source>
        <dbReference type="RuleBase" id="RU000461"/>
    </source>
</evidence>
<dbReference type="EMBL" id="CP034209">
    <property type="protein sequence ID" value="QBZ64354.1"/>
    <property type="molecule type" value="Genomic_DNA"/>
</dbReference>
<evidence type="ECO:0000256" key="6">
    <source>
        <dbReference type="ARBA" id="ARBA00023004"/>
    </source>
</evidence>
<protein>
    <recommendedName>
        <fullName evidence="13">Cytochrome P450</fullName>
    </recommendedName>
</protein>
<proteinExistence type="inferred from homology"/>
<evidence type="ECO:0000256" key="7">
    <source>
        <dbReference type="ARBA" id="ARBA00023033"/>
    </source>
</evidence>
<evidence type="ECO:0000313" key="12">
    <source>
        <dbReference type="Proteomes" id="UP000294847"/>
    </source>
</evidence>
<evidence type="ECO:0000313" key="11">
    <source>
        <dbReference type="EMBL" id="QBZ64354.1"/>
    </source>
</evidence>
<dbReference type="PANTHER" id="PTHR46206">
    <property type="entry name" value="CYTOCHROME P450"/>
    <property type="match status" value="1"/>
</dbReference>
<accession>A0A4P7NPR7</accession>
<keyword evidence="7 9" id="KW-0503">Monooxygenase</keyword>
<dbReference type="PRINTS" id="PR00465">
    <property type="entry name" value="EP450IV"/>
</dbReference>
<dbReference type="PROSITE" id="PS00086">
    <property type="entry name" value="CYTOCHROME_P450"/>
    <property type="match status" value="1"/>
</dbReference>
<dbReference type="Proteomes" id="UP000294847">
    <property type="component" value="Chromosome 6"/>
</dbReference>
<dbReference type="GO" id="GO:0020037">
    <property type="term" value="F:heme binding"/>
    <property type="evidence" value="ECO:0007669"/>
    <property type="project" value="InterPro"/>
</dbReference>
<organism evidence="11 12">
    <name type="scientific">Pyricularia oryzae</name>
    <name type="common">Rice blast fungus</name>
    <name type="synonym">Magnaporthe oryzae</name>
    <dbReference type="NCBI Taxonomy" id="318829"/>
    <lineage>
        <taxon>Eukaryota</taxon>
        <taxon>Fungi</taxon>
        <taxon>Dikarya</taxon>
        <taxon>Ascomycota</taxon>
        <taxon>Pezizomycotina</taxon>
        <taxon>Sordariomycetes</taxon>
        <taxon>Sordariomycetidae</taxon>
        <taxon>Magnaporthales</taxon>
        <taxon>Pyriculariaceae</taxon>
        <taxon>Pyricularia</taxon>
    </lineage>
</organism>
<dbReference type="InterPro" id="IPR001128">
    <property type="entry name" value="Cyt_P450"/>
</dbReference>
<evidence type="ECO:0000256" key="2">
    <source>
        <dbReference type="ARBA" id="ARBA00010617"/>
    </source>
</evidence>
<evidence type="ECO:0000256" key="10">
    <source>
        <dbReference type="SAM" id="Phobius"/>
    </source>
</evidence>
<dbReference type="InterPro" id="IPR036396">
    <property type="entry name" value="Cyt_P450_sf"/>
</dbReference>
<sequence length="520" mass="59043">MLENVLTVEIAVLSAFATCYFLYQTLFKPGNLPSFAIAGAKEGDWFPYFQAKIRNTADGQNAVFSAYKQHREEPCFLPFFGTPRGTVVLPLNWIKSILSQPDHVLNLYDVGVEMLQFEYAFLDKRFNNPPLHINLISKDLTKNYGDLIPDMMEEIKVAFTEQWGRSDEWTTVTVYDTVQKMLGLVSNRVIYGSTLCRIPEMREITLEFVQRSFIAGCLLHNVLKPLRPLVAPLITLPHRLSLRKFRKIVVPEIQKRLADSNRGDTKAQQNDFLQWAIQQAKEFEDPYFSRPEVLASRALFANYISIHTSTFSFTDVVLDLAMLGPQVQEELRQEIVSVLASCDGKWSKKALAKMEKLDSLLRESARVNTFMSGSSNRFVTAPEGLALPNGQTLPKDTPIIFLAAPVMLDETYYPDPYEFQPFRFAPKATDDGDGGDDETGAQDGKRARTAFACTSPEYLAFGHGKHACPGRFFAAAELKLMAAHILLEYELEKIERPASKWYSIVRLPSMTYELKIRRRL</sequence>
<dbReference type="SUPFAM" id="SSF48264">
    <property type="entry name" value="Cytochrome P450"/>
    <property type="match status" value="1"/>
</dbReference>
<evidence type="ECO:0008006" key="13">
    <source>
        <dbReference type="Google" id="ProtNLM"/>
    </source>
</evidence>
<keyword evidence="10" id="KW-1133">Transmembrane helix</keyword>
<dbReference type="Gene3D" id="1.10.630.10">
    <property type="entry name" value="Cytochrome P450"/>
    <property type="match status" value="1"/>
</dbReference>
<dbReference type="GO" id="GO:0005506">
    <property type="term" value="F:iron ion binding"/>
    <property type="evidence" value="ECO:0007669"/>
    <property type="project" value="InterPro"/>
</dbReference>
<dbReference type="InterPro" id="IPR002403">
    <property type="entry name" value="Cyt_P450_E_grp-IV"/>
</dbReference>
<dbReference type="GO" id="GO:0004497">
    <property type="term" value="F:monooxygenase activity"/>
    <property type="evidence" value="ECO:0007669"/>
    <property type="project" value="UniProtKB-KW"/>
</dbReference>
<keyword evidence="5 9" id="KW-0560">Oxidoreductase</keyword>
<evidence type="ECO:0000256" key="5">
    <source>
        <dbReference type="ARBA" id="ARBA00023002"/>
    </source>
</evidence>
<comment type="similarity">
    <text evidence="2 9">Belongs to the cytochrome P450 family.</text>
</comment>
<evidence type="ECO:0000256" key="8">
    <source>
        <dbReference type="PIRSR" id="PIRSR602403-1"/>
    </source>
</evidence>
<dbReference type="PANTHER" id="PTHR46206:SF1">
    <property type="entry name" value="P450, PUTATIVE (EUROFUNG)-RELATED"/>
    <property type="match status" value="1"/>
</dbReference>
<feature type="transmembrane region" description="Helical" evidence="10">
    <location>
        <begin position="6"/>
        <end position="23"/>
    </location>
</feature>
<keyword evidence="4 8" id="KW-0479">Metal-binding</keyword>
<gene>
    <name evidence="11" type="ORF">PoMZ_06050</name>
</gene>
<comment type="cofactor">
    <cofactor evidence="1 8">
        <name>heme</name>
        <dbReference type="ChEBI" id="CHEBI:30413"/>
    </cofactor>
</comment>
<keyword evidence="6 8" id="KW-0408">Iron</keyword>
<evidence type="ECO:0000256" key="4">
    <source>
        <dbReference type="ARBA" id="ARBA00022723"/>
    </source>
</evidence>
<name>A0A4P7NPR7_PYROR</name>
<keyword evidence="3 8" id="KW-0349">Heme</keyword>
<dbReference type="CDD" id="cd11041">
    <property type="entry name" value="CYP503A1-like"/>
    <property type="match status" value="1"/>
</dbReference>
<reference evidence="11 12" key="1">
    <citation type="journal article" date="2019" name="Mol. Biol. Evol.">
        <title>Blast fungal genomes show frequent chromosomal changes, gene gains and losses, and effector gene turnover.</title>
        <authorList>
            <person name="Gomez Luciano L.B."/>
            <person name="Jason Tsai I."/>
            <person name="Chuma I."/>
            <person name="Tosa Y."/>
            <person name="Chen Y.H."/>
            <person name="Li J.Y."/>
            <person name="Li M.Y."/>
            <person name="Jade Lu M.Y."/>
            <person name="Nakayashiki H."/>
            <person name="Li W.H."/>
        </authorList>
    </citation>
    <scope>NUCLEOTIDE SEQUENCE [LARGE SCALE GENOMIC DNA]</scope>
    <source>
        <strain evidence="11">MZ5-1-6</strain>
    </source>
</reference>
<dbReference type="AlphaFoldDB" id="A0A4P7NPR7"/>
<dbReference type="InterPro" id="IPR017972">
    <property type="entry name" value="Cyt_P450_CS"/>
</dbReference>
<evidence type="ECO:0000256" key="3">
    <source>
        <dbReference type="ARBA" id="ARBA00022617"/>
    </source>
</evidence>
<dbReference type="Pfam" id="PF00067">
    <property type="entry name" value="p450"/>
    <property type="match status" value="1"/>
</dbReference>
<keyword evidence="10" id="KW-0812">Transmembrane</keyword>
<evidence type="ECO:0000256" key="1">
    <source>
        <dbReference type="ARBA" id="ARBA00001971"/>
    </source>
</evidence>